<dbReference type="CDD" id="cd00570">
    <property type="entry name" value="GST_N_family"/>
    <property type="match status" value="1"/>
</dbReference>
<dbReference type="InterPro" id="IPR036249">
    <property type="entry name" value="Thioredoxin-like_sf"/>
</dbReference>
<dbReference type="EMBL" id="CP089983">
    <property type="protein sequence ID" value="WXB00792.1"/>
    <property type="molecule type" value="Genomic_DNA"/>
</dbReference>
<dbReference type="Proteomes" id="UP001374803">
    <property type="component" value="Chromosome"/>
</dbReference>
<name>A0ABZ2KWY7_9BACT</name>
<gene>
    <name evidence="1" type="ORF">LVJ94_28180</name>
</gene>
<sequence>MVAKPVIVGRSSSHFTRVARIFAAELGVACDLRVVHDLMSADAADYGGNPALKMPTLVTSHGTWFGALPICRELARQSSLRLRIVWPEDLDTPLLSNAQELTVHAMAMGVSLTLGKVSGVPVDNAHRLKMERSLLSTLSWLDANVAEARSALPAERHLCFLEVTLFCLTTHLKFRDTVPTASYSSLNAFCESFAARSSARATEYRFDA</sequence>
<protein>
    <submittedName>
        <fullName evidence="1">Glutathione S-transferase domain-containing protein</fullName>
    </submittedName>
</protein>
<evidence type="ECO:0000313" key="2">
    <source>
        <dbReference type="Proteomes" id="UP001374803"/>
    </source>
</evidence>
<keyword evidence="2" id="KW-1185">Reference proteome</keyword>
<accession>A0ABZ2KWY7</accession>
<dbReference type="Gene3D" id="3.40.30.10">
    <property type="entry name" value="Glutaredoxin"/>
    <property type="match status" value="1"/>
</dbReference>
<reference evidence="1" key="1">
    <citation type="submission" date="2021-12" db="EMBL/GenBank/DDBJ databases">
        <title>Discovery of the Pendulisporaceae a myxobacterial family with distinct sporulation behavior and unique specialized metabolism.</title>
        <authorList>
            <person name="Garcia R."/>
            <person name="Popoff A."/>
            <person name="Bader C.D."/>
            <person name="Loehr J."/>
            <person name="Walesch S."/>
            <person name="Walt C."/>
            <person name="Boldt J."/>
            <person name="Bunk B."/>
            <person name="Haeckl F.J.F.P.J."/>
            <person name="Gunesch A.P."/>
            <person name="Birkelbach J."/>
            <person name="Nuebel U."/>
            <person name="Pietschmann T."/>
            <person name="Bach T."/>
            <person name="Mueller R."/>
        </authorList>
    </citation>
    <scope>NUCLEOTIDE SEQUENCE</scope>
    <source>
        <strain evidence="1">MSr11367</strain>
    </source>
</reference>
<proteinExistence type="predicted"/>
<evidence type="ECO:0000313" key="1">
    <source>
        <dbReference type="EMBL" id="WXB00792.1"/>
    </source>
</evidence>
<dbReference type="RefSeq" id="WP_394830394.1">
    <property type="nucleotide sequence ID" value="NZ_CP089929.1"/>
</dbReference>
<organism evidence="1 2">
    <name type="scientific">Pendulispora rubella</name>
    <dbReference type="NCBI Taxonomy" id="2741070"/>
    <lineage>
        <taxon>Bacteria</taxon>
        <taxon>Pseudomonadati</taxon>
        <taxon>Myxococcota</taxon>
        <taxon>Myxococcia</taxon>
        <taxon>Myxococcales</taxon>
        <taxon>Sorangiineae</taxon>
        <taxon>Pendulisporaceae</taxon>
        <taxon>Pendulispora</taxon>
    </lineage>
</organism>
<dbReference type="SUPFAM" id="SSF52833">
    <property type="entry name" value="Thioredoxin-like"/>
    <property type="match status" value="1"/>
</dbReference>
<dbReference type="Gene3D" id="1.20.1050.10">
    <property type="match status" value="1"/>
</dbReference>